<dbReference type="InterPro" id="IPR013974">
    <property type="entry name" value="SAF"/>
</dbReference>
<dbReference type="AlphaFoldDB" id="A0A1G7NKT5"/>
<proteinExistence type="predicted"/>
<feature type="domain" description="SAF" evidence="1">
    <location>
        <begin position="49"/>
        <end position="117"/>
    </location>
</feature>
<dbReference type="Proteomes" id="UP000182284">
    <property type="component" value="Unassembled WGS sequence"/>
</dbReference>
<gene>
    <name evidence="2" type="ORF">SAMN04488117_1071</name>
</gene>
<dbReference type="EMBL" id="FNBL01000007">
    <property type="protein sequence ID" value="SDF74684.1"/>
    <property type="molecule type" value="Genomic_DNA"/>
</dbReference>
<name>A0A1G7NKT5_9RHOB</name>
<dbReference type="InterPro" id="IPR017592">
    <property type="entry name" value="Pilus_assmbl_Flp-typ_CpaB"/>
</dbReference>
<dbReference type="SMART" id="SM00858">
    <property type="entry name" value="SAF"/>
    <property type="match status" value="1"/>
</dbReference>
<dbReference type="Pfam" id="PF16976">
    <property type="entry name" value="RcpC"/>
    <property type="match status" value="1"/>
</dbReference>
<sequence length="282" mass="30485">MMRIIFGLVLVIGIGLAGFAVHMTRGYMSTYQAELNREKEMRAQMIQTEEIFVTSALINFGDPITPEMVKKVRWPVEAMPEGVYRTEEDLFPEGPDTPRVALRAIEPMEPLMAVKLSAPGEDAGVATRLSKGMRAFAIKVDVSTGVSGLLRPGDRVDIYWTGQLPGSNSDSTKLILTSIPLVAVDQTANGERQSSTIARTVTVEATPTQVAGLATAQSSGRLSLSLVGRNDDTVVGGVEVDQRTLLGIAEEQIIAEKPKDQVCTVRTRKGAEIIEMPIPCSN</sequence>
<dbReference type="NCBIfam" id="TIGR03177">
    <property type="entry name" value="pilus_cpaB"/>
    <property type="match status" value="1"/>
</dbReference>
<evidence type="ECO:0000313" key="2">
    <source>
        <dbReference type="EMBL" id="SDF74684.1"/>
    </source>
</evidence>
<dbReference type="CDD" id="cd11614">
    <property type="entry name" value="SAF_CpaB_FlgA_like"/>
    <property type="match status" value="1"/>
</dbReference>
<organism evidence="2 3">
    <name type="scientific">Celeribacter baekdonensis</name>
    <dbReference type="NCBI Taxonomy" id="875171"/>
    <lineage>
        <taxon>Bacteria</taxon>
        <taxon>Pseudomonadati</taxon>
        <taxon>Pseudomonadota</taxon>
        <taxon>Alphaproteobacteria</taxon>
        <taxon>Rhodobacterales</taxon>
        <taxon>Roseobacteraceae</taxon>
        <taxon>Celeribacter</taxon>
    </lineage>
</organism>
<protein>
    <submittedName>
        <fullName evidence="2">Pilus assembly protein CpaB</fullName>
    </submittedName>
</protein>
<dbReference type="InterPro" id="IPR031571">
    <property type="entry name" value="RcpC_dom"/>
</dbReference>
<evidence type="ECO:0000259" key="1">
    <source>
        <dbReference type="SMART" id="SM00858"/>
    </source>
</evidence>
<accession>A0A1G7NKT5</accession>
<reference evidence="2 3" key="1">
    <citation type="submission" date="2016-10" db="EMBL/GenBank/DDBJ databases">
        <authorList>
            <person name="de Groot N.N."/>
        </authorList>
    </citation>
    <scope>NUCLEOTIDE SEQUENCE [LARGE SCALE GENOMIC DNA]</scope>
    <source>
        <strain evidence="2 3">DSM 27375</strain>
    </source>
</reference>
<evidence type="ECO:0000313" key="3">
    <source>
        <dbReference type="Proteomes" id="UP000182284"/>
    </source>
</evidence>